<name>A0A061GH15_THECC</name>
<dbReference type="InParanoid" id="A0A061GH15"/>
<sequence>MKRIFFRYVARDLIRDGSSSKSPRTPRTNILKSSEYPQNQDQPKASCVQAELWGLRDGLSSATSSGV</sequence>
<dbReference type="HOGENOM" id="CLU_2817624_0_0_1"/>
<dbReference type="EMBL" id="CM001884">
    <property type="protein sequence ID" value="EOY28462.1"/>
    <property type="molecule type" value="Genomic_DNA"/>
</dbReference>
<evidence type="ECO:0000256" key="1">
    <source>
        <dbReference type="SAM" id="MobiDB-lite"/>
    </source>
</evidence>
<dbReference type="Proteomes" id="UP000026915">
    <property type="component" value="Chromosome 6"/>
</dbReference>
<feature type="compositionally biased region" description="Polar residues" evidence="1">
    <location>
        <begin position="17"/>
        <end position="43"/>
    </location>
</feature>
<gene>
    <name evidence="2" type="ORF">TCM_030016</name>
</gene>
<reference evidence="2 3" key="1">
    <citation type="journal article" date="2013" name="Genome Biol.">
        <title>The genome sequence of the most widely cultivated cacao type and its use to identify candidate genes regulating pod color.</title>
        <authorList>
            <person name="Motamayor J.C."/>
            <person name="Mockaitis K."/>
            <person name="Schmutz J."/>
            <person name="Haiminen N."/>
            <person name="Iii D.L."/>
            <person name="Cornejo O."/>
            <person name="Findley S.D."/>
            <person name="Zheng P."/>
            <person name="Utro F."/>
            <person name="Royaert S."/>
            <person name="Saski C."/>
            <person name="Jenkins J."/>
            <person name="Podicheti R."/>
            <person name="Zhao M."/>
            <person name="Scheffler B.E."/>
            <person name="Stack J.C."/>
            <person name="Feltus F.A."/>
            <person name="Mustiga G.M."/>
            <person name="Amores F."/>
            <person name="Phillips W."/>
            <person name="Marelli J.P."/>
            <person name="May G.D."/>
            <person name="Shapiro H."/>
            <person name="Ma J."/>
            <person name="Bustamante C.D."/>
            <person name="Schnell R.J."/>
            <person name="Main D."/>
            <person name="Gilbert D."/>
            <person name="Parida L."/>
            <person name="Kuhn D.N."/>
        </authorList>
    </citation>
    <scope>NUCLEOTIDE SEQUENCE [LARGE SCALE GENOMIC DNA]</scope>
    <source>
        <strain evidence="3">cv. Matina 1-6</strain>
    </source>
</reference>
<accession>A0A061GH15</accession>
<dbReference type="AlphaFoldDB" id="A0A061GH15"/>
<evidence type="ECO:0000313" key="3">
    <source>
        <dbReference type="Proteomes" id="UP000026915"/>
    </source>
</evidence>
<proteinExistence type="predicted"/>
<protein>
    <submittedName>
        <fullName evidence="2">Uncharacterized protein</fullName>
    </submittedName>
</protein>
<organism evidence="2 3">
    <name type="scientific">Theobroma cacao</name>
    <name type="common">Cacao</name>
    <name type="synonym">Cocoa</name>
    <dbReference type="NCBI Taxonomy" id="3641"/>
    <lineage>
        <taxon>Eukaryota</taxon>
        <taxon>Viridiplantae</taxon>
        <taxon>Streptophyta</taxon>
        <taxon>Embryophyta</taxon>
        <taxon>Tracheophyta</taxon>
        <taxon>Spermatophyta</taxon>
        <taxon>Magnoliopsida</taxon>
        <taxon>eudicotyledons</taxon>
        <taxon>Gunneridae</taxon>
        <taxon>Pentapetalae</taxon>
        <taxon>rosids</taxon>
        <taxon>malvids</taxon>
        <taxon>Malvales</taxon>
        <taxon>Malvaceae</taxon>
        <taxon>Byttnerioideae</taxon>
        <taxon>Theobroma</taxon>
    </lineage>
</organism>
<keyword evidence="3" id="KW-1185">Reference proteome</keyword>
<feature type="region of interest" description="Disordered" evidence="1">
    <location>
        <begin position="16"/>
        <end position="44"/>
    </location>
</feature>
<dbReference type="Gramene" id="EOY28462">
    <property type="protein sequence ID" value="EOY28462"/>
    <property type="gene ID" value="TCM_030016"/>
</dbReference>
<evidence type="ECO:0000313" key="2">
    <source>
        <dbReference type="EMBL" id="EOY28462.1"/>
    </source>
</evidence>